<gene>
    <name evidence="2" type="ORF">SAMN04487928_13917</name>
</gene>
<feature type="transmembrane region" description="Helical" evidence="1">
    <location>
        <begin position="123"/>
        <end position="142"/>
    </location>
</feature>
<keyword evidence="1" id="KW-0812">Transmembrane</keyword>
<feature type="transmembrane region" description="Helical" evidence="1">
    <location>
        <begin position="148"/>
        <end position="168"/>
    </location>
</feature>
<feature type="transmembrane region" description="Helical" evidence="1">
    <location>
        <begin position="89"/>
        <end position="111"/>
    </location>
</feature>
<feature type="transmembrane region" description="Helical" evidence="1">
    <location>
        <begin position="66"/>
        <end position="83"/>
    </location>
</feature>
<reference evidence="3" key="1">
    <citation type="submission" date="2016-10" db="EMBL/GenBank/DDBJ databases">
        <authorList>
            <person name="Varghese N."/>
            <person name="Submissions S."/>
        </authorList>
    </citation>
    <scope>NUCLEOTIDE SEQUENCE [LARGE SCALE GENOMIC DNA]</scope>
    <source>
        <strain evidence="3">P18</strain>
    </source>
</reference>
<keyword evidence="1" id="KW-0472">Membrane</keyword>
<keyword evidence="1" id="KW-1133">Transmembrane helix</keyword>
<dbReference type="Pfam" id="PF03729">
    <property type="entry name" value="DUF308"/>
    <property type="match status" value="1"/>
</dbReference>
<evidence type="ECO:0000313" key="3">
    <source>
        <dbReference type="Proteomes" id="UP000182624"/>
    </source>
</evidence>
<feature type="transmembrane region" description="Helical" evidence="1">
    <location>
        <begin position="7"/>
        <end position="25"/>
    </location>
</feature>
<accession>A0A1I5Y043</accession>
<feature type="transmembrane region" description="Helical" evidence="1">
    <location>
        <begin position="31"/>
        <end position="54"/>
    </location>
</feature>
<organism evidence="2 3">
    <name type="scientific">Butyrivibrio proteoclasticus</name>
    <dbReference type="NCBI Taxonomy" id="43305"/>
    <lineage>
        <taxon>Bacteria</taxon>
        <taxon>Bacillati</taxon>
        <taxon>Bacillota</taxon>
        <taxon>Clostridia</taxon>
        <taxon>Lachnospirales</taxon>
        <taxon>Lachnospiraceae</taxon>
        <taxon>Butyrivibrio</taxon>
    </lineage>
</organism>
<dbReference type="Proteomes" id="UP000182624">
    <property type="component" value="Unassembled WGS sequence"/>
</dbReference>
<evidence type="ECO:0000256" key="1">
    <source>
        <dbReference type="SAM" id="Phobius"/>
    </source>
</evidence>
<proteinExistence type="predicted"/>
<protein>
    <recommendedName>
        <fullName evidence="4">DUF308 domain-containing protein</fullName>
    </recommendedName>
</protein>
<evidence type="ECO:0000313" key="2">
    <source>
        <dbReference type="EMBL" id="SFQ37480.1"/>
    </source>
</evidence>
<evidence type="ECO:0008006" key="4">
    <source>
        <dbReference type="Google" id="ProtNLM"/>
    </source>
</evidence>
<sequence>MTRMQKIRSIFVAIVTILASIYMIVEPDDGLITMALILSIALVTMGLKYLIYYFTMARHMVGGKGILFYGLIVFDFGLFTLSLSDIPKLYLVLYLVVINGFSAAVTILRGLDAKKMHSASWRLSISHGILNLALAFFCIIFVRSTSVVVYVYCFGLIYSSIIRIISAFRKTAVVYIQ</sequence>
<dbReference type="InterPro" id="IPR005325">
    <property type="entry name" value="DUF308_memb"/>
</dbReference>
<name>A0A1I5Y043_9FIRM</name>
<dbReference type="EMBL" id="FOXO01000039">
    <property type="protein sequence ID" value="SFQ37480.1"/>
    <property type="molecule type" value="Genomic_DNA"/>
</dbReference>
<keyword evidence="3" id="KW-1185">Reference proteome</keyword>
<dbReference type="AlphaFoldDB" id="A0A1I5Y043"/>